<dbReference type="Gene3D" id="2.40.160.20">
    <property type="match status" value="1"/>
</dbReference>
<dbReference type="SUPFAM" id="SSF56925">
    <property type="entry name" value="OMPA-like"/>
    <property type="match status" value="1"/>
</dbReference>
<protein>
    <submittedName>
        <fullName evidence="4">Outer membrane beta-barrel protein</fullName>
    </submittedName>
</protein>
<name>A0A7H1N396_9PROT</name>
<reference evidence="4 5" key="1">
    <citation type="submission" date="2020-05" db="EMBL/GenBank/DDBJ databases">
        <title>Complete closed genome sequence of Defluviicoccus vanus.</title>
        <authorList>
            <person name="Bessarab I."/>
            <person name="Arumugam K."/>
            <person name="Maszenan A.M."/>
            <person name="Seviour R.J."/>
            <person name="Williams R.B."/>
        </authorList>
    </citation>
    <scope>NUCLEOTIDE SEQUENCE [LARGE SCALE GENOMIC DNA]</scope>
    <source>
        <strain evidence="4 5">Ben 114</strain>
    </source>
</reference>
<keyword evidence="1 2" id="KW-0732">Signal</keyword>
<evidence type="ECO:0000256" key="1">
    <source>
        <dbReference type="ARBA" id="ARBA00022729"/>
    </source>
</evidence>
<dbReference type="InterPro" id="IPR027385">
    <property type="entry name" value="Beta-barrel_OMP"/>
</dbReference>
<feature type="signal peptide" evidence="2">
    <location>
        <begin position="1"/>
        <end position="25"/>
    </location>
</feature>
<evidence type="ECO:0000256" key="2">
    <source>
        <dbReference type="SAM" id="SignalP"/>
    </source>
</evidence>
<dbReference type="AlphaFoldDB" id="A0A7H1N396"/>
<dbReference type="KEGG" id="dvn:HQ394_13700"/>
<proteinExistence type="predicted"/>
<gene>
    <name evidence="4" type="ORF">HQ394_13700</name>
</gene>
<keyword evidence="5" id="KW-1185">Reference proteome</keyword>
<sequence>MSIKAVVISVFTAVPVFFLTNHAQAIDYRVDIGAGWAIGETDVDQSIDGYQTDGNVGTGSGPVASLSGWIDGLGYENLTLGLQYLFFHNSTEVKIKSPEGDKSRVDADLDVSNFMFNAAYRKNNGDIHPYGGVGVGVSIIGLEASGRNAITFPAFDDTQFTMTEVGPAGQVYLGCDIDIDDHWYAGASSRFFIAGAKFFGVDATTQQLMLTANAGYKF</sequence>
<evidence type="ECO:0000259" key="3">
    <source>
        <dbReference type="Pfam" id="PF13505"/>
    </source>
</evidence>
<evidence type="ECO:0000313" key="4">
    <source>
        <dbReference type="EMBL" id="QNT70182.1"/>
    </source>
</evidence>
<evidence type="ECO:0000313" key="5">
    <source>
        <dbReference type="Proteomes" id="UP000516369"/>
    </source>
</evidence>
<organism evidence="4 5">
    <name type="scientific">Defluviicoccus vanus</name>
    <dbReference type="NCBI Taxonomy" id="111831"/>
    <lineage>
        <taxon>Bacteria</taxon>
        <taxon>Pseudomonadati</taxon>
        <taxon>Pseudomonadota</taxon>
        <taxon>Alphaproteobacteria</taxon>
        <taxon>Rhodospirillales</taxon>
        <taxon>Rhodospirillaceae</taxon>
        <taxon>Defluviicoccus</taxon>
    </lineage>
</organism>
<feature type="domain" description="Outer membrane protein beta-barrel" evidence="3">
    <location>
        <begin position="10"/>
        <end position="218"/>
    </location>
</feature>
<dbReference type="Proteomes" id="UP000516369">
    <property type="component" value="Chromosome"/>
</dbReference>
<dbReference type="EMBL" id="CP053923">
    <property type="protein sequence ID" value="QNT70182.1"/>
    <property type="molecule type" value="Genomic_DNA"/>
</dbReference>
<dbReference type="RefSeq" id="WP_190260668.1">
    <property type="nucleotide sequence ID" value="NZ_CP053923.1"/>
</dbReference>
<accession>A0A7H1N396</accession>
<dbReference type="Pfam" id="PF13505">
    <property type="entry name" value="OMP_b-brl"/>
    <property type="match status" value="1"/>
</dbReference>
<dbReference type="InterPro" id="IPR011250">
    <property type="entry name" value="OMP/PagP_B-barrel"/>
</dbReference>
<feature type="chain" id="PRO_5028818161" evidence="2">
    <location>
        <begin position="26"/>
        <end position="218"/>
    </location>
</feature>